<dbReference type="AlphaFoldDB" id="A6GCR4"/>
<proteinExistence type="predicted"/>
<dbReference type="GO" id="GO:0005737">
    <property type="term" value="C:cytoplasm"/>
    <property type="evidence" value="ECO:0007669"/>
    <property type="project" value="TreeGrafter"/>
</dbReference>
<dbReference type="GO" id="GO:0016747">
    <property type="term" value="F:acyltransferase activity, transferring groups other than amino-acyl groups"/>
    <property type="evidence" value="ECO:0007669"/>
    <property type="project" value="InterPro"/>
</dbReference>
<dbReference type="CDD" id="cd07067">
    <property type="entry name" value="HP_PGM_like"/>
    <property type="match status" value="1"/>
</dbReference>
<protein>
    <submittedName>
        <fullName evidence="2">Putative phosphoglycerate mutase/fructose-2,6-bisphosphatase</fullName>
    </submittedName>
</protein>
<accession>A6GCR4</accession>
<sequence>MPGRLPPSRLNLLLVRHAQSQNNVAHAQSVEDCDGDLVRAKDLYETRRAADPELSALGRRQAAIVGEALGPLAARPDTLLVASPMRRALDTAQAIAEVGQVPRERFRCQGDLYEVGGAYVGERAAATANADALEAAHPVHCRDISEAGWYSGRGVESRGAEPVEHCWARLDRVMAWTQALGAEAMERGWSRAIVVVHGDLMSRWLRRLFEVPWYQRSAFVHGNTGITRVQLALGDPGGGALLQAHNELEHLPAALRSGLGPVWWHYSWPDVEVSLHDTLEAVPEAWRGALEALWSARGFGPDVESLDALGPIAARSVWCVARVRGEVVGGALHDPQAGWAGAGGAGDLGRLRAVVVAPSHAGRGLGEGIVEALARARRGAGDPELRVHAPSKSGEFYARCGFTRVDGQAPEGGGTEPWLPMRLEL</sequence>
<dbReference type="STRING" id="391625.PPSIR1_18527"/>
<comment type="caution">
    <text evidence="2">The sequence shown here is derived from an EMBL/GenBank/DDBJ whole genome shotgun (WGS) entry which is preliminary data.</text>
</comment>
<dbReference type="Gene3D" id="3.40.630.30">
    <property type="match status" value="1"/>
</dbReference>
<feature type="domain" description="N-acetyltransferase" evidence="1">
    <location>
        <begin position="277"/>
        <end position="425"/>
    </location>
</feature>
<dbReference type="Gene3D" id="3.40.50.1240">
    <property type="entry name" value="Phosphoglycerate mutase-like"/>
    <property type="match status" value="1"/>
</dbReference>
<dbReference type="InterPro" id="IPR016181">
    <property type="entry name" value="Acyl_CoA_acyltransferase"/>
</dbReference>
<gene>
    <name evidence="2" type="ORF">PPSIR1_18527</name>
</gene>
<dbReference type="InterPro" id="IPR050275">
    <property type="entry name" value="PGM_Phosphatase"/>
</dbReference>
<dbReference type="eggNOG" id="COG0406">
    <property type="taxonomic scope" value="Bacteria"/>
</dbReference>
<evidence type="ECO:0000259" key="1">
    <source>
        <dbReference type="PROSITE" id="PS51186"/>
    </source>
</evidence>
<dbReference type="SUPFAM" id="SSF55729">
    <property type="entry name" value="Acyl-CoA N-acyltransferases (Nat)"/>
    <property type="match status" value="1"/>
</dbReference>
<dbReference type="Pfam" id="PF13508">
    <property type="entry name" value="Acetyltransf_7"/>
    <property type="match status" value="1"/>
</dbReference>
<dbReference type="RefSeq" id="WP_006974505.1">
    <property type="nucleotide sequence ID" value="NZ_ABCS01000067.1"/>
</dbReference>
<organism evidence="2 3">
    <name type="scientific">Plesiocystis pacifica SIR-1</name>
    <dbReference type="NCBI Taxonomy" id="391625"/>
    <lineage>
        <taxon>Bacteria</taxon>
        <taxon>Pseudomonadati</taxon>
        <taxon>Myxococcota</taxon>
        <taxon>Polyangia</taxon>
        <taxon>Nannocystales</taxon>
        <taxon>Nannocystaceae</taxon>
        <taxon>Plesiocystis</taxon>
    </lineage>
</organism>
<dbReference type="InterPro" id="IPR000182">
    <property type="entry name" value="GNAT_dom"/>
</dbReference>
<dbReference type="GO" id="GO:0016791">
    <property type="term" value="F:phosphatase activity"/>
    <property type="evidence" value="ECO:0007669"/>
    <property type="project" value="TreeGrafter"/>
</dbReference>
<dbReference type="InterPro" id="IPR013078">
    <property type="entry name" value="His_Pase_superF_clade-1"/>
</dbReference>
<dbReference type="EMBL" id="ABCS01000067">
    <property type="protein sequence ID" value="EDM76330.1"/>
    <property type="molecule type" value="Genomic_DNA"/>
</dbReference>
<dbReference type="SUPFAM" id="SSF53254">
    <property type="entry name" value="Phosphoglycerate mutase-like"/>
    <property type="match status" value="1"/>
</dbReference>
<evidence type="ECO:0000313" key="3">
    <source>
        <dbReference type="Proteomes" id="UP000005801"/>
    </source>
</evidence>
<dbReference type="Proteomes" id="UP000005801">
    <property type="component" value="Unassembled WGS sequence"/>
</dbReference>
<dbReference type="PANTHER" id="PTHR48100:SF56">
    <property type="entry name" value="PHOSPHATASE SPAC513.02-RELATED"/>
    <property type="match status" value="1"/>
</dbReference>
<dbReference type="Pfam" id="PF00300">
    <property type="entry name" value="His_Phos_1"/>
    <property type="match status" value="1"/>
</dbReference>
<dbReference type="InterPro" id="IPR029033">
    <property type="entry name" value="His_PPase_superfam"/>
</dbReference>
<dbReference type="PANTHER" id="PTHR48100">
    <property type="entry name" value="BROAD-SPECIFICITY PHOSPHATASE YOR283W-RELATED"/>
    <property type="match status" value="1"/>
</dbReference>
<dbReference type="PROSITE" id="PS51186">
    <property type="entry name" value="GNAT"/>
    <property type="match status" value="1"/>
</dbReference>
<dbReference type="OrthoDB" id="9796171at2"/>
<reference evidence="2 3" key="1">
    <citation type="submission" date="2007-06" db="EMBL/GenBank/DDBJ databases">
        <authorList>
            <person name="Shimkets L."/>
            <person name="Ferriera S."/>
            <person name="Johnson J."/>
            <person name="Kravitz S."/>
            <person name="Beeson K."/>
            <person name="Sutton G."/>
            <person name="Rogers Y.-H."/>
            <person name="Friedman R."/>
            <person name="Frazier M."/>
            <person name="Venter J.C."/>
        </authorList>
    </citation>
    <scope>NUCLEOTIDE SEQUENCE [LARGE SCALE GENOMIC DNA]</scope>
    <source>
        <strain evidence="2 3">SIR-1</strain>
    </source>
</reference>
<dbReference type="SMART" id="SM00855">
    <property type="entry name" value="PGAM"/>
    <property type="match status" value="1"/>
</dbReference>
<name>A6GCR4_9BACT</name>
<evidence type="ECO:0000313" key="2">
    <source>
        <dbReference type="EMBL" id="EDM76330.1"/>
    </source>
</evidence>
<keyword evidence="3" id="KW-1185">Reference proteome</keyword>